<dbReference type="EC" id="2.3.1.-" evidence="2"/>
<keyword evidence="3" id="KW-1185">Reference proteome</keyword>
<feature type="domain" description="BioF2-like acetyltransferase" evidence="1">
    <location>
        <begin position="171"/>
        <end position="260"/>
    </location>
</feature>
<dbReference type="Proteomes" id="UP001164653">
    <property type="component" value="Chromosome"/>
</dbReference>
<keyword evidence="2" id="KW-0808">Transferase</keyword>
<reference evidence="2" key="1">
    <citation type="submission" date="2022-11" db="EMBL/GenBank/DDBJ databases">
        <title>Dyadobacter pollutisoli sp. nov., isolated from plastic dumped soil.</title>
        <authorList>
            <person name="Kim J.M."/>
            <person name="Kim K.R."/>
            <person name="Lee J.K."/>
            <person name="Hao L."/>
            <person name="Jeon C.O."/>
        </authorList>
    </citation>
    <scope>NUCLEOTIDE SEQUENCE</scope>
    <source>
        <strain evidence="2">U1</strain>
    </source>
</reference>
<proteinExistence type="predicted"/>
<organism evidence="2 3">
    <name type="scientific">Dyadobacter pollutisoli</name>
    <dbReference type="NCBI Taxonomy" id="2910158"/>
    <lineage>
        <taxon>Bacteria</taxon>
        <taxon>Pseudomonadati</taxon>
        <taxon>Bacteroidota</taxon>
        <taxon>Cytophagia</taxon>
        <taxon>Cytophagales</taxon>
        <taxon>Spirosomataceae</taxon>
        <taxon>Dyadobacter</taxon>
    </lineage>
</organism>
<evidence type="ECO:0000259" key="1">
    <source>
        <dbReference type="Pfam" id="PF13480"/>
    </source>
</evidence>
<dbReference type="SUPFAM" id="SSF55729">
    <property type="entry name" value="Acyl-CoA N-acyltransferases (Nat)"/>
    <property type="match status" value="1"/>
</dbReference>
<dbReference type="GO" id="GO:0016746">
    <property type="term" value="F:acyltransferase activity"/>
    <property type="evidence" value="ECO:0007669"/>
    <property type="project" value="UniProtKB-KW"/>
</dbReference>
<dbReference type="Gene3D" id="3.40.630.30">
    <property type="match status" value="1"/>
</dbReference>
<name>A0A9E8NEM7_9BACT</name>
<accession>A0A9E8NEM7</accession>
<dbReference type="KEGG" id="dpf:ON006_02880"/>
<protein>
    <submittedName>
        <fullName evidence="2">GNAT family N-acetyltransferase</fullName>
        <ecNumber evidence="2">2.3.1.-</ecNumber>
    </submittedName>
</protein>
<dbReference type="Pfam" id="PF13480">
    <property type="entry name" value="Acetyltransf_6"/>
    <property type="match status" value="1"/>
</dbReference>
<evidence type="ECO:0000313" key="3">
    <source>
        <dbReference type="Proteomes" id="UP001164653"/>
    </source>
</evidence>
<dbReference type="AlphaFoldDB" id="A0A9E8NEM7"/>
<evidence type="ECO:0000313" key="2">
    <source>
        <dbReference type="EMBL" id="WAC12912.1"/>
    </source>
</evidence>
<dbReference type="InterPro" id="IPR016181">
    <property type="entry name" value="Acyl_CoA_acyltransferase"/>
</dbReference>
<keyword evidence="2" id="KW-0012">Acyltransferase</keyword>
<dbReference type="InterPro" id="IPR038740">
    <property type="entry name" value="BioF2-like_GNAT_dom"/>
</dbReference>
<dbReference type="RefSeq" id="WP_244823609.1">
    <property type="nucleotide sequence ID" value="NZ_CP112998.1"/>
</dbReference>
<sequence>MTPVLLNRTEINDARWDQLIGACRQGVVYAHTFYLDIVCCGWKALVWPDRSNYQIVMPLPVVKKWGKTIVFQPLFCQYLGVFSMGCLGQTDFLAFMQALSSHFSYVSSYHFNPENFNTLFRIKDQLAEFTFTPQHTFWLNLCRAYGEIYGDYSPDRKVNVRRGRSSGWTIEKNGQITPLIELFVANQSRRIAGGVRPGAYDLLKNIFAETQMRGIGQVCYAKKDNQVHAGTLVVRYAGRAIYLFNASDAVGRKNNARSCLLDMYFSGHAEEHLVFDFESPEVPAIAGFYKSFGAHSIPYFKISKNQLWFPFRQIQNWRVRYFQNQVKSLRRPL</sequence>
<dbReference type="EMBL" id="CP112998">
    <property type="protein sequence ID" value="WAC12912.1"/>
    <property type="molecule type" value="Genomic_DNA"/>
</dbReference>
<gene>
    <name evidence="2" type="ORF">ON006_02880</name>
</gene>